<gene>
    <name evidence="2" type="ORF">AGLY_017048</name>
</gene>
<protein>
    <submittedName>
        <fullName evidence="2">Uncharacterized protein</fullName>
    </submittedName>
</protein>
<sequence>MIFLKLYSFNTYHNIFIYLEQNIITNTYILQKYQKYHTVLMLGIDISSLTSSMLGLKDFSLNFLSTIDFNFFFGDKRIGVILFLPPTMLTFCASLVMSITSDFVFSSVLNRLSHILIHFITWPNLLITMKSNFKLTFCKKEGKNKNYKEVFNFGISFSKFVGYSTPYFSKFSLLTHLNKNNIKIFFNN</sequence>
<dbReference type="AlphaFoldDB" id="A0A6G0SWT4"/>
<reference evidence="2 3" key="1">
    <citation type="submission" date="2019-08" db="EMBL/GenBank/DDBJ databases">
        <title>The genome of the soybean aphid Biotype 1, its phylome, world population structure and adaptation to the North American continent.</title>
        <authorList>
            <person name="Giordano R."/>
            <person name="Donthu R.K."/>
            <person name="Hernandez A.G."/>
            <person name="Wright C.L."/>
            <person name="Zimin A.V."/>
        </authorList>
    </citation>
    <scope>NUCLEOTIDE SEQUENCE [LARGE SCALE GENOMIC DNA]</scope>
    <source>
        <tissue evidence="2">Whole aphids</tissue>
    </source>
</reference>
<keyword evidence="1" id="KW-1133">Transmembrane helix</keyword>
<feature type="transmembrane region" description="Helical" evidence="1">
    <location>
        <begin position="77"/>
        <end position="100"/>
    </location>
</feature>
<evidence type="ECO:0000313" key="3">
    <source>
        <dbReference type="Proteomes" id="UP000475862"/>
    </source>
</evidence>
<keyword evidence="1" id="KW-0472">Membrane</keyword>
<dbReference type="EMBL" id="VYZN01000992">
    <property type="protein sequence ID" value="KAE9522555.1"/>
    <property type="molecule type" value="Genomic_DNA"/>
</dbReference>
<keyword evidence="1" id="KW-0812">Transmembrane</keyword>
<feature type="transmembrane region" description="Helical" evidence="1">
    <location>
        <begin position="112"/>
        <end position="129"/>
    </location>
</feature>
<keyword evidence="3" id="KW-1185">Reference proteome</keyword>
<accession>A0A6G0SWT4</accession>
<evidence type="ECO:0000313" key="2">
    <source>
        <dbReference type="EMBL" id="KAE9522555.1"/>
    </source>
</evidence>
<organism evidence="2 3">
    <name type="scientific">Aphis glycines</name>
    <name type="common">Soybean aphid</name>
    <dbReference type="NCBI Taxonomy" id="307491"/>
    <lineage>
        <taxon>Eukaryota</taxon>
        <taxon>Metazoa</taxon>
        <taxon>Ecdysozoa</taxon>
        <taxon>Arthropoda</taxon>
        <taxon>Hexapoda</taxon>
        <taxon>Insecta</taxon>
        <taxon>Pterygota</taxon>
        <taxon>Neoptera</taxon>
        <taxon>Paraneoptera</taxon>
        <taxon>Hemiptera</taxon>
        <taxon>Sternorrhyncha</taxon>
        <taxon>Aphidomorpha</taxon>
        <taxon>Aphidoidea</taxon>
        <taxon>Aphididae</taxon>
        <taxon>Aphidini</taxon>
        <taxon>Aphis</taxon>
        <taxon>Aphis</taxon>
    </lineage>
</organism>
<comment type="caution">
    <text evidence="2">The sequence shown here is derived from an EMBL/GenBank/DDBJ whole genome shotgun (WGS) entry which is preliminary data.</text>
</comment>
<evidence type="ECO:0000256" key="1">
    <source>
        <dbReference type="SAM" id="Phobius"/>
    </source>
</evidence>
<proteinExistence type="predicted"/>
<dbReference type="Proteomes" id="UP000475862">
    <property type="component" value="Unassembled WGS sequence"/>
</dbReference>
<name>A0A6G0SWT4_APHGL</name>